<feature type="domain" description="Exoribonuclease phosphorolytic" evidence="6">
    <location>
        <begin position="11"/>
        <end position="133"/>
    </location>
</feature>
<name>A0A8K0X1U5_9PEZI</name>
<dbReference type="EMBL" id="JAGPXD010000004">
    <property type="protein sequence ID" value="KAH7359088.1"/>
    <property type="molecule type" value="Genomic_DNA"/>
</dbReference>
<dbReference type="Pfam" id="PF01138">
    <property type="entry name" value="RNase_PH"/>
    <property type="match status" value="1"/>
</dbReference>
<dbReference type="SUPFAM" id="SSF54211">
    <property type="entry name" value="Ribosomal protein S5 domain 2-like"/>
    <property type="match status" value="1"/>
</dbReference>
<comment type="similarity">
    <text evidence="2">Belongs to the RNase PH family.</text>
</comment>
<accession>A0A8K0X1U5</accession>
<evidence type="ECO:0000256" key="3">
    <source>
        <dbReference type="ARBA" id="ARBA00022552"/>
    </source>
</evidence>
<dbReference type="InterPro" id="IPR001247">
    <property type="entry name" value="ExoRNase_PH_dom1"/>
</dbReference>
<gene>
    <name evidence="7" type="ORF">B0T11DRAFT_111815</name>
</gene>
<dbReference type="Gene3D" id="3.30.230.70">
    <property type="entry name" value="GHMP Kinase, N-terminal domain"/>
    <property type="match status" value="1"/>
</dbReference>
<evidence type="ECO:0000256" key="4">
    <source>
        <dbReference type="ARBA" id="ARBA00022835"/>
    </source>
</evidence>
<keyword evidence="3" id="KW-0698">rRNA processing</keyword>
<dbReference type="GO" id="GO:0034475">
    <property type="term" value="P:U4 snRNA 3'-end processing"/>
    <property type="evidence" value="ECO:0007669"/>
    <property type="project" value="TreeGrafter"/>
</dbReference>
<dbReference type="InterPro" id="IPR027408">
    <property type="entry name" value="PNPase/RNase_PH_dom_sf"/>
</dbReference>
<dbReference type="GO" id="GO:0006364">
    <property type="term" value="P:rRNA processing"/>
    <property type="evidence" value="ECO:0007669"/>
    <property type="project" value="UniProtKB-KW"/>
</dbReference>
<dbReference type="GO" id="GO:0071051">
    <property type="term" value="P:poly(A)-dependent snoRNA 3'-end processing"/>
    <property type="evidence" value="ECO:0007669"/>
    <property type="project" value="TreeGrafter"/>
</dbReference>
<keyword evidence="4" id="KW-0271">Exosome</keyword>
<keyword evidence="5" id="KW-0539">Nucleus</keyword>
<dbReference type="OrthoDB" id="27298at2759"/>
<evidence type="ECO:0000259" key="6">
    <source>
        <dbReference type="Pfam" id="PF01138"/>
    </source>
</evidence>
<sequence>MTTQDQAEGRLSLLHRTDGSATFSFGGYTIIASVNGPIEAQRREETPFEAVLDVVVRPAAGVGGTRERQLEAMLQAALRQLVLVQRWPRCVFQITLQIAQNPTNDYVNSKVVQAQSNILVFPALLHAAQLALLSGAVAMKSVAAAAIVALPKGSPESEAVVNPSPLAANEAASLHLVGFSQQGALLLTESEGKFTVAEWEAAIEVGRQSCQPKEASAMDETETPDMGQFLRSITEARLASDLNWR</sequence>
<evidence type="ECO:0000256" key="1">
    <source>
        <dbReference type="ARBA" id="ARBA00004123"/>
    </source>
</evidence>
<evidence type="ECO:0000313" key="7">
    <source>
        <dbReference type="EMBL" id="KAH7359088.1"/>
    </source>
</evidence>
<comment type="subcellular location">
    <subcellularLocation>
        <location evidence="1">Nucleus</location>
    </subcellularLocation>
</comment>
<dbReference type="GO" id="GO:0000177">
    <property type="term" value="C:cytoplasmic exosome (RNase complex)"/>
    <property type="evidence" value="ECO:0007669"/>
    <property type="project" value="TreeGrafter"/>
</dbReference>
<keyword evidence="8" id="KW-1185">Reference proteome</keyword>
<reference evidence="7" key="1">
    <citation type="journal article" date="2021" name="Nat. Commun.">
        <title>Genetic determinants of endophytism in the Arabidopsis root mycobiome.</title>
        <authorList>
            <person name="Mesny F."/>
            <person name="Miyauchi S."/>
            <person name="Thiergart T."/>
            <person name="Pickel B."/>
            <person name="Atanasova L."/>
            <person name="Karlsson M."/>
            <person name="Huettel B."/>
            <person name="Barry K.W."/>
            <person name="Haridas S."/>
            <person name="Chen C."/>
            <person name="Bauer D."/>
            <person name="Andreopoulos W."/>
            <person name="Pangilinan J."/>
            <person name="LaButti K."/>
            <person name="Riley R."/>
            <person name="Lipzen A."/>
            <person name="Clum A."/>
            <person name="Drula E."/>
            <person name="Henrissat B."/>
            <person name="Kohler A."/>
            <person name="Grigoriev I.V."/>
            <person name="Martin F.M."/>
            <person name="Hacquard S."/>
        </authorList>
    </citation>
    <scope>NUCLEOTIDE SEQUENCE</scope>
    <source>
        <strain evidence="7">MPI-CAGE-AT-0016</strain>
    </source>
</reference>
<evidence type="ECO:0000256" key="5">
    <source>
        <dbReference type="ARBA" id="ARBA00023242"/>
    </source>
</evidence>
<dbReference type="PANTHER" id="PTHR11953:SF1">
    <property type="entry name" value="EXOSOME COMPLEX COMPONENT RRP46"/>
    <property type="match status" value="1"/>
</dbReference>
<protein>
    <recommendedName>
        <fullName evidence="6">Exoribonuclease phosphorolytic domain-containing protein</fullName>
    </recommendedName>
</protein>
<dbReference type="AlphaFoldDB" id="A0A8K0X1U5"/>
<proteinExistence type="inferred from homology"/>
<organism evidence="7 8">
    <name type="scientific">Plectosphaerella cucumerina</name>
    <dbReference type="NCBI Taxonomy" id="40658"/>
    <lineage>
        <taxon>Eukaryota</taxon>
        <taxon>Fungi</taxon>
        <taxon>Dikarya</taxon>
        <taxon>Ascomycota</taxon>
        <taxon>Pezizomycotina</taxon>
        <taxon>Sordariomycetes</taxon>
        <taxon>Hypocreomycetidae</taxon>
        <taxon>Glomerellales</taxon>
        <taxon>Plectosphaerellaceae</taxon>
        <taxon>Plectosphaerella</taxon>
    </lineage>
</organism>
<dbReference type="GO" id="GO:0071028">
    <property type="term" value="P:nuclear mRNA surveillance"/>
    <property type="evidence" value="ECO:0007669"/>
    <property type="project" value="TreeGrafter"/>
</dbReference>
<dbReference type="Proteomes" id="UP000813385">
    <property type="component" value="Unassembled WGS sequence"/>
</dbReference>
<dbReference type="InterPro" id="IPR020568">
    <property type="entry name" value="Ribosomal_Su5_D2-typ_SF"/>
</dbReference>
<dbReference type="InterPro" id="IPR036345">
    <property type="entry name" value="ExoRNase_PH_dom2_sf"/>
</dbReference>
<comment type="caution">
    <text evidence="7">The sequence shown here is derived from an EMBL/GenBank/DDBJ whole genome shotgun (WGS) entry which is preliminary data.</text>
</comment>
<dbReference type="SUPFAM" id="SSF55666">
    <property type="entry name" value="Ribonuclease PH domain 2-like"/>
    <property type="match status" value="1"/>
</dbReference>
<evidence type="ECO:0000256" key="2">
    <source>
        <dbReference type="ARBA" id="ARBA00006678"/>
    </source>
</evidence>
<dbReference type="PANTHER" id="PTHR11953">
    <property type="entry name" value="EXOSOME COMPLEX COMPONENT"/>
    <property type="match status" value="1"/>
</dbReference>
<dbReference type="GO" id="GO:0000176">
    <property type="term" value="C:nuclear exosome (RNase complex)"/>
    <property type="evidence" value="ECO:0007669"/>
    <property type="project" value="TreeGrafter"/>
</dbReference>
<dbReference type="GO" id="GO:0016075">
    <property type="term" value="P:rRNA catabolic process"/>
    <property type="evidence" value="ECO:0007669"/>
    <property type="project" value="TreeGrafter"/>
</dbReference>
<evidence type="ECO:0000313" key="8">
    <source>
        <dbReference type="Proteomes" id="UP000813385"/>
    </source>
</evidence>
<dbReference type="GO" id="GO:0003723">
    <property type="term" value="F:RNA binding"/>
    <property type="evidence" value="ECO:0007669"/>
    <property type="project" value="TreeGrafter"/>
</dbReference>
<dbReference type="InterPro" id="IPR050080">
    <property type="entry name" value="RNase_PH"/>
</dbReference>
<dbReference type="GO" id="GO:0005730">
    <property type="term" value="C:nucleolus"/>
    <property type="evidence" value="ECO:0007669"/>
    <property type="project" value="TreeGrafter"/>
</dbReference>